<dbReference type="InterPro" id="IPR047525">
    <property type="entry name" value="TfoX-like"/>
</dbReference>
<evidence type="ECO:0000313" key="3">
    <source>
        <dbReference type="Proteomes" id="UP000254925"/>
    </source>
</evidence>
<feature type="domain" description="TfoX C-terminal" evidence="1">
    <location>
        <begin position="6"/>
        <end position="82"/>
    </location>
</feature>
<dbReference type="Gene3D" id="1.10.150.20">
    <property type="entry name" value="5' to 3' exonuclease, C-terminal subdomain"/>
    <property type="match status" value="1"/>
</dbReference>
<gene>
    <name evidence="2" type="ORF">DES45_10711</name>
</gene>
<dbReference type="PANTHER" id="PTHR36121:SF1">
    <property type="entry name" value="PROTEIN SXY"/>
    <property type="match status" value="1"/>
</dbReference>
<organism evidence="2 3">
    <name type="scientific">Microvirga subterranea</name>
    <dbReference type="NCBI Taxonomy" id="186651"/>
    <lineage>
        <taxon>Bacteria</taxon>
        <taxon>Pseudomonadati</taxon>
        <taxon>Pseudomonadota</taxon>
        <taxon>Alphaproteobacteria</taxon>
        <taxon>Hyphomicrobiales</taxon>
        <taxon>Methylobacteriaceae</taxon>
        <taxon>Microvirga</taxon>
    </lineage>
</organism>
<dbReference type="Proteomes" id="UP000254925">
    <property type="component" value="Unassembled WGS sequence"/>
</dbReference>
<dbReference type="Pfam" id="PF04994">
    <property type="entry name" value="TfoX_C"/>
    <property type="match status" value="1"/>
</dbReference>
<accession>A0A370HI41</accession>
<proteinExistence type="predicted"/>
<protein>
    <submittedName>
        <fullName evidence="2">TfoX-like protein</fullName>
    </submittedName>
</protein>
<dbReference type="AlphaFoldDB" id="A0A370HI41"/>
<dbReference type="InterPro" id="IPR007077">
    <property type="entry name" value="TfoX_C"/>
</dbReference>
<dbReference type="RefSeq" id="WP_114771337.1">
    <property type="nucleotide sequence ID" value="NZ_QQBB01000007.1"/>
</dbReference>
<evidence type="ECO:0000313" key="2">
    <source>
        <dbReference type="EMBL" id="RDI57097.1"/>
    </source>
</evidence>
<dbReference type="PANTHER" id="PTHR36121">
    <property type="entry name" value="PROTEIN SXY"/>
    <property type="match status" value="1"/>
</dbReference>
<dbReference type="OrthoDB" id="7861542at2"/>
<dbReference type="SUPFAM" id="SSF56672">
    <property type="entry name" value="DNA/RNA polymerases"/>
    <property type="match status" value="1"/>
</dbReference>
<comment type="caution">
    <text evidence="2">The sequence shown here is derived from an EMBL/GenBank/DDBJ whole genome shotgun (WGS) entry which is preliminary data.</text>
</comment>
<dbReference type="EMBL" id="QQBB01000007">
    <property type="protein sequence ID" value="RDI57097.1"/>
    <property type="molecule type" value="Genomic_DNA"/>
</dbReference>
<evidence type="ECO:0000259" key="1">
    <source>
        <dbReference type="Pfam" id="PF04994"/>
    </source>
</evidence>
<name>A0A370HI41_9HYPH</name>
<dbReference type="InterPro" id="IPR043502">
    <property type="entry name" value="DNA/RNA_pol_sf"/>
</dbReference>
<sequence length="101" mass="10828">MNDAPISTLPGIGPVTQGWLDEAGIGTVGDLRALGAVEVYRRLKFMFPGRVNLNALYGLEAALRGCHWLDLPETVKTALQQEAKAIDQALRKGAGSRCHLG</sequence>
<reference evidence="2 3" key="1">
    <citation type="submission" date="2018-07" db="EMBL/GenBank/DDBJ databases">
        <title>Genomic Encyclopedia of Type Strains, Phase IV (KMG-IV): sequencing the most valuable type-strain genomes for metagenomic binning, comparative biology and taxonomic classification.</title>
        <authorList>
            <person name="Goeker M."/>
        </authorList>
    </citation>
    <scope>NUCLEOTIDE SEQUENCE [LARGE SCALE GENOMIC DNA]</scope>
    <source>
        <strain evidence="2 3">DSM 14364</strain>
    </source>
</reference>
<keyword evidence="3" id="KW-1185">Reference proteome</keyword>